<dbReference type="GO" id="GO:0071978">
    <property type="term" value="P:bacterial-type flagellum-dependent swarming motility"/>
    <property type="evidence" value="ECO:0007669"/>
    <property type="project" value="TreeGrafter"/>
</dbReference>
<evidence type="ECO:0000256" key="7">
    <source>
        <dbReference type="ARBA" id="ARBA00022779"/>
    </source>
</evidence>
<proteinExistence type="inferred from homology"/>
<comment type="function">
    <text evidence="1 10">Controls the rotational direction of flagella during chemotaxis.</text>
</comment>
<keyword evidence="6 10" id="KW-0812">Transmembrane</keyword>
<dbReference type="RefSeq" id="WP_224199628.1">
    <property type="nucleotide sequence ID" value="NZ_NFZT01000001.1"/>
</dbReference>
<evidence type="ECO:0000256" key="10">
    <source>
        <dbReference type="RuleBase" id="RU364125"/>
    </source>
</evidence>
<keyword evidence="10" id="KW-0997">Cell inner membrane</keyword>
<comment type="similarity">
    <text evidence="3 10">Belongs to the FliL family.</text>
</comment>
<sequence>MSDVEKTDAEDAAPAETGGKKKKLILIGGAAAVLLLGGGGGAFMFMGGDDAAAEEAEVAEVDEAADAEADETAEATVFVDVPPMVVNLRSADGQARFLKVHFVLVPTGAEHVPELEQQIPLLLDSYQPFLRELRPEDLSGAAAVYRIKEEMLVRALDTLGHGKVRDILIQDLVQQ</sequence>
<evidence type="ECO:0000313" key="11">
    <source>
        <dbReference type="EMBL" id="OWV33552.1"/>
    </source>
</evidence>
<dbReference type="PANTHER" id="PTHR35091:SF2">
    <property type="entry name" value="FLAGELLAR PROTEIN FLIL"/>
    <property type="match status" value="1"/>
</dbReference>
<keyword evidence="8 10" id="KW-1133">Transmembrane helix</keyword>
<keyword evidence="7 10" id="KW-0283">Flagellar rotation</keyword>
<evidence type="ECO:0000256" key="3">
    <source>
        <dbReference type="ARBA" id="ARBA00008281"/>
    </source>
</evidence>
<evidence type="ECO:0000256" key="5">
    <source>
        <dbReference type="ARBA" id="ARBA00022500"/>
    </source>
</evidence>
<comment type="caution">
    <text evidence="11">The sequence shown here is derived from an EMBL/GenBank/DDBJ whole genome shotgun (WGS) entry which is preliminary data.</text>
</comment>
<keyword evidence="9 10" id="KW-0472">Membrane</keyword>
<dbReference type="Proteomes" id="UP000198462">
    <property type="component" value="Unassembled WGS sequence"/>
</dbReference>
<name>A0A219B589_9SPHN</name>
<dbReference type="GO" id="GO:0005886">
    <property type="term" value="C:plasma membrane"/>
    <property type="evidence" value="ECO:0007669"/>
    <property type="project" value="UniProtKB-SubCell"/>
</dbReference>
<reference evidence="12" key="1">
    <citation type="submission" date="2017-05" db="EMBL/GenBank/DDBJ databases">
        <authorList>
            <person name="Lin X."/>
        </authorList>
    </citation>
    <scope>NUCLEOTIDE SEQUENCE [LARGE SCALE GENOMIC DNA]</scope>
    <source>
        <strain evidence="12">JLT2012</strain>
    </source>
</reference>
<comment type="subcellular location">
    <subcellularLocation>
        <location evidence="10">Cell inner membrane</location>
    </subcellularLocation>
    <subcellularLocation>
        <location evidence="2">Cell membrane</location>
        <topology evidence="2">Single-pass membrane protein</topology>
    </subcellularLocation>
</comment>
<evidence type="ECO:0000256" key="2">
    <source>
        <dbReference type="ARBA" id="ARBA00004162"/>
    </source>
</evidence>
<dbReference type="GO" id="GO:0009425">
    <property type="term" value="C:bacterial-type flagellum basal body"/>
    <property type="evidence" value="ECO:0007669"/>
    <property type="project" value="InterPro"/>
</dbReference>
<organism evidence="11 12">
    <name type="scientific">Pacificimonas flava</name>
    <dbReference type="NCBI Taxonomy" id="1234595"/>
    <lineage>
        <taxon>Bacteria</taxon>
        <taxon>Pseudomonadati</taxon>
        <taxon>Pseudomonadota</taxon>
        <taxon>Alphaproteobacteria</taxon>
        <taxon>Sphingomonadales</taxon>
        <taxon>Sphingosinicellaceae</taxon>
        <taxon>Pacificimonas</taxon>
    </lineage>
</organism>
<accession>A0A219B589</accession>
<dbReference type="AlphaFoldDB" id="A0A219B589"/>
<gene>
    <name evidence="11" type="ORF">B5C34_08810</name>
</gene>
<keyword evidence="5 10" id="KW-0145">Chemotaxis</keyword>
<evidence type="ECO:0000256" key="4">
    <source>
        <dbReference type="ARBA" id="ARBA00022475"/>
    </source>
</evidence>
<evidence type="ECO:0000256" key="9">
    <source>
        <dbReference type="ARBA" id="ARBA00023136"/>
    </source>
</evidence>
<evidence type="ECO:0000256" key="1">
    <source>
        <dbReference type="ARBA" id="ARBA00002254"/>
    </source>
</evidence>
<keyword evidence="4" id="KW-1003">Cell membrane</keyword>
<evidence type="ECO:0000256" key="6">
    <source>
        <dbReference type="ARBA" id="ARBA00022692"/>
    </source>
</evidence>
<dbReference type="InterPro" id="IPR005503">
    <property type="entry name" value="FliL"/>
</dbReference>
<dbReference type="PANTHER" id="PTHR35091">
    <property type="entry name" value="FLAGELLAR PROTEIN FLIL"/>
    <property type="match status" value="1"/>
</dbReference>
<dbReference type="Pfam" id="PF03748">
    <property type="entry name" value="FliL"/>
    <property type="match status" value="1"/>
</dbReference>
<protein>
    <recommendedName>
        <fullName evidence="10">Flagellar protein FliL</fullName>
    </recommendedName>
</protein>
<keyword evidence="12" id="KW-1185">Reference proteome</keyword>
<dbReference type="GO" id="GO:0006935">
    <property type="term" value="P:chemotaxis"/>
    <property type="evidence" value="ECO:0007669"/>
    <property type="project" value="UniProtKB-KW"/>
</dbReference>
<feature type="transmembrane region" description="Helical" evidence="10">
    <location>
        <begin position="24"/>
        <end position="46"/>
    </location>
</feature>
<evidence type="ECO:0000313" key="12">
    <source>
        <dbReference type="Proteomes" id="UP000198462"/>
    </source>
</evidence>
<evidence type="ECO:0000256" key="8">
    <source>
        <dbReference type="ARBA" id="ARBA00022989"/>
    </source>
</evidence>
<dbReference type="EMBL" id="NFZT01000001">
    <property type="protein sequence ID" value="OWV33552.1"/>
    <property type="molecule type" value="Genomic_DNA"/>
</dbReference>